<dbReference type="SUPFAM" id="SSF47384">
    <property type="entry name" value="Homodimeric domain of signal transducing histidine kinase"/>
    <property type="match status" value="1"/>
</dbReference>
<evidence type="ECO:0000259" key="8">
    <source>
        <dbReference type="PROSITE" id="PS50113"/>
    </source>
</evidence>
<protein>
    <recommendedName>
        <fullName evidence="2">histidine kinase</fullName>
        <ecNumber evidence="2">2.7.13.3</ecNumber>
    </recommendedName>
</protein>
<keyword evidence="10" id="KW-1185">Reference proteome</keyword>
<evidence type="ECO:0000256" key="5">
    <source>
        <dbReference type="ARBA" id="ARBA00022777"/>
    </source>
</evidence>
<dbReference type="PANTHER" id="PTHR43711">
    <property type="entry name" value="TWO-COMPONENT HISTIDINE KINASE"/>
    <property type="match status" value="1"/>
</dbReference>
<feature type="domain" description="Histidine kinase" evidence="7">
    <location>
        <begin position="303"/>
        <end position="521"/>
    </location>
</feature>
<dbReference type="SUPFAM" id="SSF55785">
    <property type="entry name" value="PYP-like sensor domain (PAS domain)"/>
    <property type="match status" value="1"/>
</dbReference>
<dbReference type="SMART" id="SM00388">
    <property type="entry name" value="HisKA"/>
    <property type="match status" value="1"/>
</dbReference>
<dbReference type="InterPro" id="IPR036890">
    <property type="entry name" value="HATPase_C_sf"/>
</dbReference>
<dbReference type="SUPFAM" id="SSF55874">
    <property type="entry name" value="ATPase domain of HSP90 chaperone/DNA topoisomerase II/histidine kinase"/>
    <property type="match status" value="1"/>
</dbReference>
<dbReference type="NCBIfam" id="TIGR00229">
    <property type="entry name" value="sensory_box"/>
    <property type="match status" value="1"/>
</dbReference>
<keyword evidence="6" id="KW-0902">Two-component regulatory system</keyword>
<dbReference type="AlphaFoldDB" id="A0A271IZJ1"/>
<reference evidence="9 10" key="1">
    <citation type="submission" date="2016-11" db="EMBL/GenBank/DDBJ databases">
        <title>Study of marine rhodopsin-containing bacteria.</title>
        <authorList>
            <person name="Yoshizawa S."/>
            <person name="Kumagai Y."/>
            <person name="Kogure K."/>
        </authorList>
    </citation>
    <scope>NUCLEOTIDE SEQUENCE [LARGE SCALE GENOMIC DNA]</scope>
    <source>
        <strain evidence="9 10">SAORIC-28</strain>
    </source>
</reference>
<dbReference type="InterPro" id="IPR005467">
    <property type="entry name" value="His_kinase_dom"/>
</dbReference>
<dbReference type="OrthoDB" id="9796457at2"/>
<dbReference type="GO" id="GO:0000155">
    <property type="term" value="F:phosphorelay sensor kinase activity"/>
    <property type="evidence" value="ECO:0007669"/>
    <property type="project" value="InterPro"/>
</dbReference>
<dbReference type="InterPro" id="IPR036097">
    <property type="entry name" value="HisK_dim/P_sf"/>
</dbReference>
<dbReference type="Proteomes" id="UP000216339">
    <property type="component" value="Unassembled WGS sequence"/>
</dbReference>
<dbReference type="PANTHER" id="PTHR43711:SF26">
    <property type="entry name" value="SENSOR HISTIDINE KINASE RCSC"/>
    <property type="match status" value="1"/>
</dbReference>
<comment type="caution">
    <text evidence="9">The sequence shown here is derived from an EMBL/GenBank/DDBJ whole genome shotgun (WGS) entry which is preliminary data.</text>
</comment>
<dbReference type="InterPro" id="IPR035965">
    <property type="entry name" value="PAS-like_dom_sf"/>
</dbReference>
<organism evidence="9 10">
    <name type="scientific">Rubrivirga marina</name>
    <dbReference type="NCBI Taxonomy" id="1196024"/>
    <lineage>
        <taxon>Bacteria</taxon>
        <taxon>Pseudomonadati</taxon>
        <taxon>Rhodothermota</taxon>
        <taxon>Rhodothermia</taxon>
        <taxon>Rhodothermales</taxon>
        <taxon>Rubricoccaceae</taxon>
        <taxon>Rubrivirga</taxon>
    </lineage>
</organism>
<dbReference type="Pfam" id="PF02518">
    <property type="entry name" value="HATPase_c"/>
    <property type="match status" value="1"/>
</dbReference>
<dbReference type="InterPro" id="IPR003594">
    <property type="entry name" value="HATPase_dom"/>
</dbReference>
<dbReference type="Pfam" id="PF00512">
    <property type="entry name" value="HisKA"/>
    <property type="match status" value="1"/>
</dbReference>
<dbReference type="EMBL" id="MQWD01000001">
    <property type="protein sequence ID" value="PAP76125.1"/>
    <property type="molecule type" value="Genomic_DNA"/>
</dbReference>
<evidence type="ECO:0000256" key="6">
    <source>
        <dbReference type="ARBA" id="ARBA00023012"/>
    </source>
</evidence>
<dbReference type="EC" id="2.7.13.3" evidence="2"/>
<evidence type="ECO:0000256" key="4">
    <source>
        <dbReference type="ARBA" id="ARBA00022679"/>
    </source>
</evidence>
<evidence type="ECO:0000259" key="7">
    <source>
        <dbReference type="PROSITE" id="PS50109"/>
    </source>
</evidence>
<dbReference type="Gene3D" id="1.10.287.130">
    <property type="match status" value="1"/>
</dbReference>
<dbReference type="InterPro" id="IPR013655">
    <property type="entry name" value="PAS_fold_3"/>
</dbReference>
<dbReference type="Pfam" id="PF08447">
    <property type="entry name" value="PAS_3"/>
    <property type="match status" value="1"/>
</dbReference>
<dbReference type="InterPro" id="IPR003661">
    <property type="entry name" value="HisK_dim/P_dom"/>
</dbReference>
<dbReference type="InterPro" id="IPR000700">
    <property type="entry name" value="PAS-assoc_C"/>
</dbReference>
<gene>
    <name evidence="9" type="ORF">BSZ37_06525</name>
</gene>
<evidence type="ECO:0000313" key="10">
    <source>
        <dbReference type="Proteomes" id="UP000216339"/>
    </source>
</evidence>
<proteinExistence type="predicted"/>
<evidence type="ECO:0000256" key="1">
    <source>
        <dbReference type="ARBA" id="ARBA00000085"/>
    </source>
</evidence>
<keyword evidence="5" id="KW-0418">Kinase</keyword>
<evidence type="ECO:0000256" key="2">
    <source>
        <dbReference type="ARBA" id="ARBA00012438"/>
    </source>
</evidence>
<dbReference type="PROSITE" id="PS50109">
    <property type="entry name" value="HIS_KIN"/>
    <property type="match status" value="1"/>
</dbReference>
<name>A0A271IZJ1_9BACT</name>
<dbReference type="InterPro" id="IPR004358">
    <property type="entry name" value="Sig_transdc_His_kin-like_C"/>
</dbReference>
<keyword evidence="4" id="KW-0808">Transferase</keyword>
<keyword evidence="3" id="KW-0597">Phosphoprotein</keyword>
<comment type="catalytic activity">
    <reaction evidence="1">
        <text>ATP + protein L-histidine = ADP + protein N-phospho-L-histidine.</text>
        <dbReference type="EC" id="2.7.13.3"/>
    </reaction>
</comment>
<dbReference type="PROSITE" id="PS50113">
    <property type="entry name" value="PAC"/>
    <property type="match status" value="1"/>
</dbReference>
<evidence type="ECO:0000313" key="9">
    <source>
        <dbReference type="EMBL" id="PAP76125.1"/>
    </source>
</evidence>
<feature type="domain" description="PAC" evidence="8">
    <location>
        <begin position="234"/>
        <end position="285"/>
    </location>
</feature>
<dbReference type="RefSeq" id="WP_095509764.1">
    <property type="nucleotide sequence ID" value="NZ_MQWD01000001.1"/>
</dbReference>
<dbReference type="InterPro" id="IPR050736">
    <property type="entry name" value="Sensor_HK_Regulatory"/>
</dbReference>
<dbReference type="PRINTS" id="PR00344">
    <property type="entry name" value="BCTRLSENSOR"/>
</dbReference>
<dbReference type="Gene3D" id="3.30.565.10">
    <property type="entry name" value="Histidine kinase-like ATPase, C-terminal domain"/>
    <property type="match status" value="1"/>
</dbReference>
<dbReference type="FunFam" id="3.30.565.10:FF:000006">
    <property type="entry name" value="Sensor histidine kinase WalK"/>
    <property type="match status" value="1"/>
</dbReference>
<dbReference type="InterPro" id="IPR000014">
    <property type="entry name" value="PAS"/>
</dbReference>
<dbReference type="CDD" id="cd16922">
    <property type="entry name" value="HATPase_EvgS-ArcB-TorS-like"/>
    <property type="match status" value="1"/>
</dbReference>
<dbReference type="Gene3D" id="3.30.450.20">
    <property type="entry name" value="PAS domain"/>
    <property type="match status" value="1"/>
</dbReference>
<dbReference type="CDD" id="cd00130">
    <property type="entry name" value="PAS"/>
    <property type="match status" value="1"/>
</dbReference>
<accession>A0A271IZJ1</accession>
<evidence type="ECO:0000256" key="3">
    <source>
        <dbReference type="ARBA" id="ARBA00022553"/>
    </source>
</evidence>
<dbReference type="CDD" id="cd00082">
    <property type="entry name" value="HisKA"/>
    <property type="match status" value="1"/>
</dbReference>
<dbReference type="SMART" id="SM00387">
    <property type="entry name" value="HATPase_c"/>
    <property type="match status" value="1"/>
</dbReference>
<sequence length="521" mass="54414">MAPAAPPAPALADRVDTAEAALRNAALSHPNALELMEVGVARLGEALDADVAVALVGEAQSAAFVRCAVWPPGATPDLVEVEGADAATFCQGDLVVVTGGPLADDLGQPHVLAVPVAGSAPGAFVFAAAAPWTPADEAAAARLGLLFGTLWAWVEAEARFQRTVADLDDALFTFGHDPDGRRAYVFVTPQAEALTGLDPDALLAGDADWADLVVEEDRAAFAAHDARLRMGDASHVEVRLRLDGGDVVWIAERATPSLDAAGRPVAGGLLADVTARKEAEAQLDRARRIAERAAQTRMSFLRMMSHELRTPLGAIRGFSDLLVEETRDLNAPPEVAEFAGTIRDASDRALRLVSDLLDLSRLETGALDLARQPVDLGAVARTIAARHAPAAEAKSVTLGVLTPADPVLVEADPSRLDQIVDQLLSNAARFTNDGRIDVRLAVVGGEARLSVADTGVGITDDVLEAVFEPFVQEDARVNREYGGTGLGLAIASRLARQMGGSLTAQSAKDTGSTFTLALPCG</sequence>